<protein>
    <submittedName>
        <fullName evidence="3">Uncharacterized protein</fullName>
    </submittedName>
</protein>
<dbReference type="InterPro" id="IPR011042">
    <property type="entry name" value="6-blade_b-propeller_TolB-like"/>
</dbReference>
<dbReference type="Proteomes" id="UP000596742">
    <property type="component" value="Unassembled WGS sequence"/>
</dbReference>
<dbReference type="Gene3D" id="2.120.10.30">
    <property type="entry name" value="TolB, C-terminal domain"/>
    <property type="match status" value="1"/>
</dbReference>
<sequence>MFGGLYTVPDFELIDTYQGDVENVPCILLSSDNAAYIGSYYNKKLLKMKIENHYIKLEKEVLTATFDMSWTVDGEILVSCGENGLKFYTTYVQLKSFQSFSPLKTLGVHVTGDNKIILGLTESSGLPVTKNSIRRIVVMALDGKIQHTIEYDRENKRLLSYPYRINTLNDKVVVVDLINKEHKGRVVMLDYKGQLHWTYNGCNSINSDKVKFHPRDLAITSTDMILVSDSLNHAIHVLNPDGEVIAYNDVKSVGIESPWSLSIDKKDVLWIGCNAWESDKNKKGKIHCAKLL</sequence>
<evidence type="ECO:0000313" key="4">
    <source>
        <dbReference type="Proteomes" id="UP000596742"/>
    </source>
</evidence>
<evidence type="ECO:0000313" key="3">
    <source>
        <dbReference type="EMBL" id="VDI80737.1"/>
    </source>
</evidence>
<gene>
    <name evidence="3" type="ORF">MGAL_10B091445</name>
</gene>
<dbReference type="SUPFAM" id="SSF63829">
    <property type="entry name" value="Calcium-dependent phosphotriesterase"/>
    <property type="match status" value="1"/>
</dbReference>
<keyword evidence="1" id="KW-0677">Repeat</keyword>
<dbReference type="EMBL" id="UYJE01010202">
    <property type="protein sequence ID" value="VDI80737.1"/>
    <property type="molecule type" value="Genomic_DNA"/>
</dbReference>
<comment type="caution">
    <text evidence="3">The sequence shown here is derived from an EMBL/GenBank/DDBJ whole genome shotgun (WGS) entry which is preliminary data.</text>
</comment>
<dbReference type="AlphaFoldDB" id="A0A8B6HJZ4"/>
<proteinExistence type="predicted"/>
<evidence type="ECO:0000256" key="1">
    <source>
        <dbReference type="ARBA" id="ARBA00022737"/>
    </source>
</evidence>
<keyword evidence="4" id="KW-1185">Reference proteome</keyword>
<organism evidence="3 4">
    <name type="scientific">Mytilus galloprovincialis</name>
    <name type="common">Mediterranean mussel</name>
    <dbReference type="NCBI Taxonomy" id="29158"/>
    <lineage>
        <taxon>Eukaryota</taxon>
        <taxon>Metazoa</taxon>
        <taxon>Spiralia</taxon>
        <taxon>Lophotrochozoa</taxon>
        <taxon>Mollusca</taxon>
        <taxon>Bivalvia</taxon>
        <taxon>Autobranchia</taxon>
        <taxon>Pteriomorphia</taxon>
        <taxon>Mytilida</taxon>
        <taxon>Mytiloidea</taxon>
        <taxon>Mytilidae</taxon>
        <taxon>Mytilinae</taxon>
        <taxon>Mytilus</taxon>
    </lineage>
</organism>
<accession>A0A8B6HJZ4</accession>
<dbReference type="PROSITE" id="PS51125">
    <property type="entry name" value="NHL"/>
    <property type="match status" value="1"/>
</dbReference>
<feature type="repeat" description="NHL" evidence="2">
    <location>
        <begin position="213"/>
        <end position="241"/>
    </location>
</feature>
<name>A0A8B6HJZ4_MYTGA</name>
<reference evidence="3" key="1">
    <citation type="submission" date="2018-11" db="EMBL/GenBank/DDBJ databases">
        <authorList>
            <person name="Alioto T."/>
            <person name="Alioto T."/>
        </authorList>
    </citation>
    <scope>NUCLEOTIDE SEQUENCE</scope>
</reference>
<dbReference type="OrthoDB" id="6176870at2759"/>
<evidence type="ECO:0000256" key="2">
    <source>
        <dbReference type="PROSITE-ProRule" id="PRU00504"/>
    </source>
</evidence>
<dbReference type="InterPro" id="IPR001258">
    <property type="entry name" value="NHL_repeat"/>
</dbReference>